<dbReference type="PANTHER" id="PTHR35020">
    <property type="entry name" value="N-ACETYLGLUCOSAMINE-INDUCED PROTEIN 1"/>
    <property type="match status" value="1"/>
</dbReference>
<evidence type="ECO:0008006" key="3">
    <source>
        <dbReference type="Google" id="ProtNLM"/>
    </source>
</evidence>
<dbReference type="OMA" id="YHDWEDL"/>
<dbReference type="OrthoDB" id="498286at2759"/>
<dbReference type="AlphaFoldDB" id="G0S4G0"/>
<reference evidence="1 2" key="1">
    <citation type="journal article" date="2011" name="Cell">
        <title>Insight into structure and assembly of the nuclear pore complex by utilizing the genome of a eukaryotic thermophile.</title>
        <authorList>
            <person name="Amlacher S."/>
            <person name="Sarges P."/>
            <person name="Flemming D."/>
            <person name="van Noort V."/>
            <person name="Kunze R."/>
            <person name="Devos D.P."/>
            <person name="Arumugam M."/>
            <person name="Bork P."/>
            <person name="Hurt E."/>
        </authorList>
    </citation>
    <scope>NUCLEOTIDE SEQUENCE [LARGE SCALE GENOMIC DNA]</scope>
    <source>
        <strain evidence="2">DSM 1495 / CBS 144.50 / IMI 039719</strain>
    </source>
</reference>
<dbReference type="HOGENOM" id="CLU_075862_0_0_1"/>
<evidence type="ECO:0000313" key="2">
    <source>
        <dbReference type="Proteomes" id="UP000008066"/>
    </source>
</evidence>
<protein>
    <recommendedName>
        <fullName evidence="3">N-acetylglucosamine-induced protein 1</fullName>
    </recommendedName>
</protein>
<dbReference type="EMBL" id="GL988041">
    <property type="protein sequence ID" value="EGS20438.1"/>
    <property type="molecule type" value="Genomic_DNA"/>
</dbReference>
<dbReference type="InterPro" id="IPR022036">
    <property type="entry name" value="DUF3605"/>
</dbReference>
<organism evidence="2">
    <name type="scientific">Chaetomium thermophilum (strain DSM 1495 / CBS 144.50 / IMI 039719)</name>
    <name type="common">Thermochaetoides thermophila</name>
    <dbReference type="NCBI Taxonomy" id="759272"/>
    <lineage>
        <taxon>Eukaryota</taxon>
        <taxon>Fungi</taxon>
        <taxon>Dikarya</taxon>
        <taxon>Ascomycota</taxon>
        <taxon>Pezizomycotina</taxon>
        <taxon>Sordariomycetes</taxon>
        <taxon>Sordariomycetidae</taxon>
        <taxon>Sordariales</taxon>
        <taxon>Chaetomiaceae</taxon>
        <taxon>Thermochaetoides</taxon>
    </lineage>
</organism>
<dbReference type="GO" id="GO:0006044">
    <property type="term" value="P:N-acetylglucosamine metabolic process"/>
    <property type="evidence" value="ECO:0007669"/>
    <property type="project" value="TreeGrafter"/>
</dbReference>
<gene>
    <name evidence="1" type="ORF">CTHT_0022680</name>
</gene>
<dbReference type="GO" id="GO:0005737">
    <property type="term" value="C:cytoplasm"/>
    <property type="evidence" value="ECO:0007669"/>
    <property type="project" value="TreeGrafter"/>
</dbReference>
<dbReference type="RefSeq" id="XP_006692734.1">
    <property type="nucleotide sequence ID" value="XM_006692671.1"/>
</dbReference>
<dbReference type="GeneID" id="18256306"/>
<evidence type="ECO:0000313" key="1">
    <source>
        <dbReference type="EMBL" id="EGS20438.1"/>
    </source>
</evidence>
<proteinExistence type="predicted"/>
<dbReference type="Pfam" id="PF12239">
    <property type="entry name" value="DUF3605"/>
    <property type="match status" value="1"/>
</dbReference>
<name>G0S4G0_CHATD</name>
<accession>G0S4G0</accession>
<dbReference type="PANTHER" id="PTHR35020:SF2">
    <property type="entry name" value="N-ACETYLGLUCOSAMINE-INDUCED PROTEIN 1"/>
    <property type="match status" value="1"/>
</dbReference>
<keyword evidence="2" id="KW-1185">Reference proteome</keyword>
<dbReference type="Proteomes" id="UP000008066">
    <property type="component" value="Unassembled WGS sequence"/>
</dbReference>
<dbReference type="eggNOG" id="ENOG502S263">
    <property type="taxonomic scope" value="Eukaryota"/>
</dbReference>
<dbReference type="KEGG" id="cthr:CTHT_0022680"/>
<sequence length="212" mass="24430">MGRDANAELPFNLTETDRLVLSQTDEDFEAHDWENLQKLIGANKLELLKRKPSDLRRYIQWSASVRVEYGSVANYVLVNRLPKSWGQPPFTPASSTPFADPSDYRVLINEWPYGLAPGITHLVVWSRTLIPTDDGIGDLTPESRKLVADFVKRYFVERLGPGGEDRVLWFKNWVSLQSVRSVDHVHVLVRDVGPEIIEEWTKEQDYHKERSI</sequence>